<dbReference type="AlphaFoldDB" id="A0AA40VSF0"/>
<comment type="caution">
    <text evidence="1">The sequence shown here is derived from an EMBL/GenBank/DDBJ whole genome shotgun (WGS) entry which is preliminary data.</text>
</comment>
<keyword evidence="2" id="KW-1185">Reference proteome</keyword>
<name>A0AA40VSF0_9NOST</name>
<proteinExistence type="predicted"/>
<dbReference type="InterPro" id="IPR010985">
    <property type="entry name" value="Ribbon_hlx_hlx"/>
</dbReference>
<dbReference type="SUPFAM" id="SSF47598">
    <property type="entry name" value="Ribbon-helix-helix"/>
    <property type="match status" value="1"/>
</dbReference>
<evidence type="ECO:0000313" key="1">
    <source>
        <dbReference type="EMBL" id="MBD6618119.1"/>
    </source>
</evidence>
<gene>
    <name evidence="1" type="ORF">FNW02_20395</name>
</gene>
<dbReference type="EMBL" id="VJXY01000023">
    <property type="protein sequence ID" value="MBD6618119.1"/>
    <property type="molecule type" value="Genomic_DNA"/>
</dbReference>
<dbReference type="GO" id="GO:0006355">
    <property type="term" value="P:regulation of DNA-templated transcription"/>
    <property type="evidence" value="ECO:0007669"/>
    <property type="project" value="InterPro"/>
</dbReference>
<dbReference type="RefSeq" id="WP_191759340.1">
    <property type="nucleotide sequence ID" value="NZ_VJXY01000023.1"/>
</dbReference>
<evidence type="ECO:0000313" key="2">
    <source>
        <dbReference type="Proteomes" id="UP001165986"/>
    </source>
</evidence>
<dbReference type="Proteomes" id="UP001165986">
    <property type="component" value="Unassembled WGS sequence"/>
</dbReference>
<sequence>MTLTLNLPPELEQYLAQEAKQQGLSMETYTLQILQEYILPKEKQSKLVNVLQSWINEGDADEQQETGEYLIHTLDEDRLSYRKLFSAELKGITW</sequence>
<organism evidence="1 2">
    <name type="scientific">Komarekiella delphini-convector SJRDD-AB1</name>
    <dbReference type="NCBI Taxonomy" id="2593771"/>
    <lineage>
        <taxon>Bacteria</taxon>
        <taxon>Bacillati</taxon>
        <taxon>Cyanobacteriota</taxon>
        <taxon>Cyanophyceae</taxon>
        <taxon>Nostocales</taxon>
        <taxon>Nostocaceae</taxon>
        <taxon>Komarekiella</taxon>
        <taxon>Komarekiella delphini-convector</taxon>
    </lineage>
</organism>
<accession>A0AA40VSF0</accession>
<protein>
    <submittedName>
        <fullName evidence="1">Uncharacterized protein</fullName>
    </submittedName>
</protein>
<reference evidence="1" key="1">
    <citation type="submission" date="2019-07" db="EMBL/GenBank/DDBJ databases">
        <title>Toxilogical consequences of a new and cryptic species of cyanobacteria (Komarekiella delphini-convector) recovered from the epidermis of a bottlenose dolphin and 1500 ft. in the air.</title>
        <authorList>
            <person name="Brown A.O."/>
            <person name="Dvorak P."/>
            <person name="Villanueva C.D."/>
            <person name="Foss A.J."/>
            <person name="Garvey A.D."/>
            <person name="Gibson Q.A."/>
            <person name="Johansen J.R."/>
            <person name="Casamatta D.A."/>
        </authorList>
    </citation>
    <scope>NUCLEOTIDE SEQUENCE</scope>
    <source>
        <strain evidence="1">SJRDD-AB1</strain>
    </source>
</reference>